<gene>
    <name evidence="2" type="ORF">CTOB1V02_LOCUS14671</name>
</gene>
<organism evidence="2">
    <name type="scientific">Cyprideis torosa</name>
    <dbReference type="NCBI Taxonomy" id="163714"/>
    <lineage>
        <taxon>Eukaryota</taxon>
        <taxon>Metazoa</taxon>
        <taxon>Ecdysozoa</taxon>
        <taxon>Arthropoda</taxon>
        <taxon>Crustacea</taxon>
        <taxon>Oligostraca</taxon>
        <taxon>Ostracoda</taxon>
        <taxon>Podocopa</taxon>
        <taxon>Podocopida</taxon>
        <taxon>Cytherocopina</taxon>
        <taxon>Cytheroidea</taxon>
        <taxon>Cytherideidae</taxon>
        <taxon>Cyprideis</taxon>
    </lineage>
</organism>
<protein>
    <submittedName>
        <fullName evidence="2">Uncharacterized protein</fullName>
    </submittedName>
</protein>
<dbReference type="EMBL" id="OB682420">
    <property type="protein sequence ID" value="CAD7236856.1"/>
    <property type="molecule type" value="Genomic_DNA"/>
</dbReference>
<reference evidence="2" key="1">
    <citation type="submission" date="2020-11" db="EMBL/GenBank/DDBJ databases">
        <authorList>
            <person name="Tran Van P."/>
        </authorList>
    </citation>
    <scope>NUCLEOTIDE SEQUENCE</scope>
</reference>
<feature type="region of interest" description="Disordered" evidence="1">
    <location>
        <begin position="20"/>
        <end position="43"/>
    </location>
</feature>
<feature type="compositionally biased region" description="Polar residues" evidence="1">
    <location>
        <begin position="20"/>
        <end position="32"/>
    </location>
</feature>
<evidence type="ECO:0000256" key="1">
    <source>
        <dbReference type="SAM" id="MobiDB-lite"/>
    </source>
</evidence>
<name>A0A7R8WXQ7_9CRUS</name>
<dbReference type="AlphaFoldDB" id="A0A7R8WXQ7"/>
<sequence>MQPLTDLPWIWLVVSQSRKATRTNSTNRSNPSGRHLRLKPSSD</sequence>
<feature type="compositionally biased region" description="Basic residues" evidence="1">
    <location>
        <begin position="34"/>
        <end position="43"/>
    </location>
</feature>
<proteinExistence type="predicted"/>
<evidence type="ECO:0000313" key="2">
    <source>
        <dbReference type="EMBL" id="CAD7236856.1"/>
    </source>
</evidence>
<accession>A0A7R8WXQ7</accession>